<name>A0A6J7WAX5_9CAUD</name>
<dbReference type="Gene3D" id="1.10.260.40">
    <property type="entry name" value="lambda repressor-like DNA-binding domains"/>
    <property type="match status" value="1"/>
</dbReference>
<organism evidence="1">
    <name type="scientific">uncultured Caudovirales phage</name>
    <dbReference type="NCBI Taxonomy" id="2100421"/>
    <lineage>
        <taxon>Viruses</taxon>
        <taxon>Duplodnaviria</taxon>
        <taxon>Heunggongvirae</taxon>
        <taxon>Uroviricota</taxon>
        <taxon>Caudoviricetes</taxon>
        <taxon>Peduoviridae</taxon>
        <taxon>Maltschvirus</taxon>
        <taxon>Maltschvirus maltsch</taxon>
    </lineage>
</organism>
<dbReference type="EMBL" id="LR798213">
    <property type="protein sequence ID" value="CAB5187311.1"/>
    <property type="molecule type" value="Genomic_DNA"/>
</dbReference>
<sequence length="61" mass="7004">MMNMDEIRAALADRNLREVSRRSGVSYRTLWSMAREKTVPNYVTVKAVSDYLSADRVRVPA</sequence>
<reference evidence="1" key="1">
    <citation type="submission" date="2020-05" db="EMBL/GenBank/DDBJ databases">
        <authorList>
            <person name="Chiriac C."/>
            <person name="Salcher M."/>
            <person name="Ghai R."/>
            <person name="Kavagutti S V."/>
        </authorList>
    </citation>
    <scope>NUCLEOTIDE SEQUENCE</scope>
</reference>
<dbReference type="InterPro" id="IPR010982">
    <property type="entry name" value="Lambda_DNA-bd_dom_sf"/>
</dbReference>
<dbReference type="GO" id="GO:0003677">
    <property type="term" value="F:DNA binding"/>
    <property type="evidence" value="ECO:0007669"/>
    <property type="project" value="InterPro"/>
</dbReference>
<dbReference type="SUPFAM" id="SSF47413">
    <property type="entry name" value="lambda repressor-like DNA-binding domains"/>
    <property type="match status" value="1"/>
</dbReference>
<gene>
    <name evidence="1" type="ORF">UFOVP166_31</name>
</gene>
<accession>A0A6J7WAX5</accession>
<proteinExistence type="predicted"/>
<protein>
    <recommendedName>
        <fullName evidence="2">HTH_XRE domain containing protein</fullName>
    </recommendedName>
</protein>
<evidence type="ECO:0000313" key="1">
    <source>
        <dbReference type="EMBL" id="CAB5187311.1"/>
    </source>
</evidence>
<evidence type="ECO:0008006" key="2">
    <source>
        <dbReference type="Google" id="ProtNLM"/>
    </source>
</evidence>